<dbReference type="InterPro" id="IPR053142">
    <property type="entry name" value="PchR_regulatory_protein"/>
</dbReference>
<comment type="caution">
    <text evidence="4">The sequence shown here is derived from an EMBL/GenBank/DDBJ whole genome shotgun (WGS) entry which is preliminary data.</text>
</comment>
<dbReference type="SUPFAM" id="SSF46689">
    <property type="entry name" value="Homeodomain-like"/>
    <property type="match status" value="2"/>
</dbReference>
<dbReference type="InterPro" id="IPR018060">
    <property type="entry name" value="HTH_AraC"/>
</dbReference>
<dbReference type="SMART" id="SM00342">
    <property type="entry name" value="HTH_ARAC"/>
    <property type="match status" value="1"/>
</dbReference>
<dbReference type="PROSITE" id="PS01124">
    <property type="entry name" value="HTH_ARAC_FAMILY_2"/>
    <property type="match status" value="1"/>
</dbReference>
<dbReference type="EMBL" id="NXIE01000001">
    <property type="protein sequence ID" value="RXK14476.1"/>
    <property type="molecule type" value="Genomic_DNA"/>
</dbReference>
<dbReference type="GO" id="GO:0003700">
    <property type="term" value="F:DNA-binding transcription factor activity"/>
    <property type="evidence" value="ECO:0007669"/>
    <property type="project" value="InterPro"/>
</dbReference>
<reference evidence="4 5" key="1">
    <citation type="submission" date="2017-09" db="EMBL/GenBank/DDBJ databases">
        <title>Genomics of the genus Arcobacter.</title>
        <authorList>
            <person name="Perez-Cataluna A."/>
            <person name="Figueras M.J."/>
            <person name="Salas-Masso N."/>
        </authorList>
    </citation>
    <scope>NUCLEOTIDE SEQUENCE [LARGE SCALE GENOMIC DNA]</scope>
    <source>
        <strain evidence="4 5">F156-34</strain>
    </source>
</reference>
<sequence length="308" mass="36604">MCKLDLNDYSQSSKDISYFNPNLPKDIAISNNENIQLQEDFYILRTNYKFNQKTQLKAKQKGKKFVITFTLKGNAKYENHNKQIVDFKKGYTTISIFEQSNGVRRFEDKEIDQLRIILNENFLKRNFQTTLLDKYLDNSKIKLIDFSPTSFESQVLIEEILDYEKDSELNCIYLQSKALEILHLEINRINKNNDKKLFLDEYDTKQIYKAKEILFKNIKNPPSIVELAKQVHLNEFKLKNGFKQVFNTTPYKLLFKYKMQKAKQLLQSQEYNVNEVAKECGYKYSNNFSDAFYKEFNISPKSFMNIKK</sequence>
<dbReference type="Proteomes" id="UP000289718">
    <property type="component" value="Unassembled WGS sequence"/>
</dbReference>
<dbReference type="PANTHER" id="PTHR47893">
    <property type="entry name" value="REGULATORY PROTEIN PCHR"/>
    <property type="match status" value="1"/>
</dbReference>
<accession>A0A4V1M1N3</accession>
<dbReference type="Pfam" id="PF12833">
    <property type="entry name" value="HTH_18"/>
    <property type="match status" value="1"/>
</dbReference>
<feature type="domain" description="HTH araC/xylS-type" evidence="3">
    <location>
        <begin position="208"/>
        <end position="306"/>
    </location>
</feature>
<proteinExistence type="predicted"/>
<dbReference type="Gene3D" id="1.10.10.60">
    <property type="entry name" value="Homeodomain-like"/>
    <property type="match status" value="1"/>
</dbReference>
<evidence type="ECO:0000259" key="3">
    <source>
        <dbReference type="PROSITE" id="PS01124"/>
    </source>
</evidence>
<evidence type="ECO:0000313" key="4">
    <source>
        <dbReference type="EMBL" id="RXK14476.1"/>
    </source>
</evidence>
<dbReference type="InterPro" id="IPR009057">
    <property type="entry name" value="Homeodomain-like_sf"/>
</dbReference>
<gene>
    <name evidence="4" type="ORF">CP965_03235</name>
</gene>
<dbReference type="PANTHER" id="PTHR47893:SF1">
    <property type="entry name" value="REGULATORY PROTEIN PCHR"/>
    <property type="match status" value="1"/>
</dbReference>
<evidence type="ECO:0000313" key="5">
    <source>
        <dbReference type="Proteomes" id="UP000289718"/>
    </source>
</evidence>
<name>A0A4V1M1N3_9BACT</name>
<dbReference type="OrthoDB" id="5447471at2"/>
<keyword evidence="5" id="KW-1185">Reference proteome</keyword>
<dbReference type="RefSeq" id="WP_129060616.1">
    <property type="nucleotide sequence ID" value="NZ_NXIE01000001.1"/>
</dbReference>
<organism evidence="4 5">
    <name type="scientific">Halarcobacter mediterraneus</name>
    <dbReference type="NCBI Taxonomy" id="2023153"/>
    <lineage>
        <taxon>Bacteria</taxon>
        <taxon>Pseudomonadati</taxon>
        <taxon>Campylobacterota</taxon>
        <taxon>Epsilonproteobacteria</taxon>
        <taxon>Campylobacterales</taxon>
        <taxon>Arcobacteraceae</taxon>
        <taxon>Halarcobacter</taxon>
    </lineage>
</organism>
<keyword evidence="2" id="KW-0804">Transcription</keyword>
<evidence type="ECO:0000256" key="1">
    <source>
        <dbReference type="ARBA" id="ARBA00023015"/>
    </source>
</evidence>
<protein>
    <submittedName>
        <fullName evidence="4">Transcriptional regulator</fullName>
    </submittedName>
</protein>
<evidence type="ECO:0000256" key="2">
    <source>
        <dbReference type="ARBA" id="ARBA00023163"/>
    </source>
</evidence>
<dbReference type="AlphaFoldDB" id="A0A4V1M1N3"/>
<keyword evidence="1" id="KW-0805">Transcription regulation</keyword>
<dbReference type="GO" id="GO:0043565">
    <property type="term" value="F:sequence-specific DNA binding"/>
    <property type="evidence" value="ECO:0007669"/>
    <property type="project" value="InterPro"/>
</dbReference>